<gene>
    <name evidence="2" type="ORF">MKW98_022953</name>
</gene>
<feature type="signal peptide" evidence="1">
    <location>
        <begin position="1"/>
        <end position="15"/>
    </location>
</feature>
<keyword evidence="1" id="KW-0732">Signal</keyword>
<evidence type="ECO:0000313" key="2">
    <source>
        <dbReference type="EMBL" id="KAI3945679.1"/>
    </source>
</evidence>
<accession>A0AAD4TA53</accession>
<sequence>MLLSSIFIRLTGVSSLTHFTTTQRAPPCYVTHYQHGIPGIPTDGKVFLLKNSDTGSQIYLVGTNHIEQTEKETEQNLRNPAENVNESWFSIFGCLNPIGRWYHSWRGVAIEECLKLNAKLIPIDRELGYFHIEFPWKTQFQRHIALWKYKSKEHLMEKGSRSYVREITRVERILVPELYKLFIEDRDKHMFIMLRRMEERLIVAVVGMGHMDGIELLWKRAEDGDDDQLLLATSENGGPPTGYSHLLELFA</sequence>
<name>A0AAD4TA53_9MAGN</name>
<proteinExistence type="predicted"/>
<keyword evidence="3" id="KW-1185">Reference proteome</keyword>
<reference evidence="2" key="1">
    <citation type="submission" date="2022-04" db="EMBL/GenBank/DDBJ databases">
        <title>A functionally conserved STORR gene fusion in Papaver species that diverged 16.8 million years ago.</title>
        <authorList>
            <person name="Catania T."/>
        </authorList>
    </citation>
    <scope>NUCLEOTIDE SEQUENCE</scope>
    <source>
        <strain evidence="2">S-188037</strain>
    </source>
</reference>
<evidence type="ECO:0008006" key="4">
    <source>
        <dbReference type="Google" id="ProtNLM"/>
    </source>
</evidence>
<dbReference type="Proteomes" id="UP001202328">
    <property type="component" value="Unassembled WGS sequence"/>
</dbReference>
<dbReference type="PANTHER" id="PTHR21530">
    <property type="entry name" value="PHEROMONE SHUTDOWN PROTEIN"/>
    <property type="match status" value="1"/>
</dbReference>
<protein>
    <recommendedName>
        <fullName evidence="4">TraB domain-containing protein</fullName>
    </recommendedName>
</protein>
<dbReference type="EMBL" id="JAJJMB010003726">
    <property type="protein sequence ID" value="KAI3945679.1"/>
    <property type="molecule type" value="Genomic_DNA"/>
</dbReference>
<feature type="chain" id="PRO_5042059909" description="TraB domain-containing protein" evidence="1">
    <location>
        <begin position="16"/>
        <end position="251"/>
    </location>
</feature>
<dbReference type="AlphaFoldDB" id="A0AAD4TA53"/>
<evidence type="ECO:0000256" key="1">
    <source>
        <dbReference type="SAM" id="SignalP"/>
    </source>
</evidence>
<evidence type="ECO:0000313" key="3">
    <source>
        <dbReference type="Proteomes" id="UP001202328"/>
    </source>
</evidence>
<dbReference type="PANTHER" id="PTHR21530:SF7">
    <property type="entry name" value="TRAB DOMAIN-CONTAINING PROTEIN"/>
    <property type="match status" value="1"/>
</dbReference>
<comment type="caution">
    <text evidence="2">The sequence shown here is derived from an EMBL/GenBank/DDBJ whole genome shotgun (WGS) entry which is preliminary data.</text>
</comment>
<dbReference type="InterPro" id="IPR046345">
    <property type="entry name" value="TraB_PrgY-like"/>
</dbReference>
<organism evidence="2 3">
    <name type="scientific">Papaver atlanticum</name>
    <dbReference type="NCBI Taxonomy" id="357466"/>
    <lineage>
        <taxon>Eukaryota</taxon>
        <taxon>Viridiplantae</taxon>
        <taxon>Streptophyta</taxon>
        <taxon>Embryophyta</taxon>
        <taxon>Tracheophyta</taxon>
        <taxon>Spermatophyta</taxon>
        <taxon>Magnoliopsida</taxon>
        <taxon>Ranunculales</taxon>
        <taxon>Papaveraceae</taxon>
        <taxon>Papaveroideae</taxon>
        <taxon>Papaver</taxon>
    </lineage>
</organism>